<evidence type="ECO:0000313" key="2">
    <source>
        <dbReference type="EMBL" id="QEN09139.1"/>
    </source>
</evidence>
<dbReference type="InterPro" id="IPR018527">
    <property type="entry name" value="Rubredoxin_Fe_BS"/>
</dbReference>
<keyword evidence="1" id="KW-0479">Metal-binding</keyword>
<accession>A0A5C1QPG7</accession>
<dbReference type="GO" id="GO:0046872">
    <property type="term" value="F:metal ion binding"/>
    <property type="evidence" value="ECO:0007669"/>
    <property type="project" value="UniProtKB-KW"/>
</dbReference>
<gene>
    <name evidence="2" type="ORF">EXM22_14540</name>
</gene>
<protein>
    <submittedName>
        <fullName evidence="2">GTP-binding protein</fullName>
    </submittedName>
</protein>
<dbReference type="EMBL" id="CP036150">
    <property type="protein sequence ID" value="QEN09139.1"/>
    <property type="molecule type" value="Genomic_DNA"/>
</dbReference>
<proteinExistence type="predicted"/>
<dbReference type="InterPro" id="IPR018652">
    <property type="entry name" value="DUF2082_NA-bd_Znr"/>
</dbReference>
<keyword evidence="3" id="KW-1185">Reference proteome</keyword>
<dbReference type="RefSeq" id="WP_149487215.1">
    <property type="nucleotide sequence ID" value="NZ_CP036150.1"/>
</dbReference>
<name>A0A5C1QPG7_9SPIO</name>
<dbReference type="KEGG" id="ock:EXM22_14540"/>
<dbReference type="PROSITE" id="PS00202">
    <property type="entry name" value="RUBREDOXIN"/>
    <property type="match status" value="1"/>
</dbReference>
<dbReference type="OrthoDB" id="6293663at2"/>
<organism evidence="2 3">
    <name type="scientific">Oceanispirochaeta crateris</name>
    <dbReference type="NCBI Taxonomy" id="2518645"/>
    <lineage>
        <taxon>Bacteria</taxon>
        <taxon>Pseudomonadati</taxon>
        <taxon>Spirochaetota</taxon>
        <taxon>Spirochaetia</taxon>
        <taxon>Spirochaetales</taxon>
        <taxon>Spirochaetaceae</taxon>
        <taxon>Oceanispirochaeta</taxon>
    </lineage>
</organism>
<reference evidence="2 3" key="1">
    <citation type="submission" date="2019-02" db="EMBL/GenBank/DDBJ databases">
        <title>Complete Genome Sequence and Methylome Analysis of free living Spirochaetas.</title>
        <authorList>
            <person name="Fomenkov A."/>
            <person name="Dubinina G."/>
            <person name="Leshcheva N."/>
            <person name="Mikheeva N."/>
            <person name="Grabovich M."/>
            <person name="Vincze T."/>
            <person name="Roberts R.J."/>
        </authorList>
    </citation>
    <scope>NUCLEOTIDE SEQUENCE [LARGE SCALE GENOMIC DNA]</scope>
    <source>
        <strain evidence="2 3">K2</strain>
    </source>
</reference>
<sequence length="68" mass="7712">MESNWRCPKCGNNSYETDQFAATGGAFSKIFDVQNKKFTTVSCSRCRFTELYKAESSALGNLFDFFTN</sequence>
<dbReference type="Proteomes" id="UP000324209">
    <property type="component" value="Chromosome"/>
</dbReference>
<evidence type="ECO:0000256" key="1">
    <source>
        <dbReference type="ARBA" id="ARBA00022723"/>
    </source>
</evidence>
<dbReference type="Pfam" id="PF09855">
    <property type="entry name" value="Zn_ribbon_13"/>
    <property type="match status" value="1"/>
</dbReference>
<dbReference type="AlphaFoldDB" id="A0A5C1QPG7"/>
<evidence type="ECO:0000313" key="3">
    <source>
        <dbReference type="Proteomes" id="UP000324209"/>
    </source>
</evidence>